<gene>
    <name evidence="1" type="ORF">LCGC14_0759630</name>
</gene>
<organism evidence="1">
    <name type="scientific">marine sediment metagenome</name>
    <dbReference type="NCBI Taxonomy" id="412755"/>
    <lineage>
        <taxon>unclassified sequences</taxon>
        <taxon>metagenomes</taxon>
        <taxon>ecological metagenomes</taxon>
    </lineage>
</organism>
<dbReference type="AlphaFoldDB" id="A0A0F9Q5N2"/>
<reference evidence="1" key="1">
    <citation type="journal article" date="2015" name="Nature">
        <title>Complex archaea that bridge the gap between prokaryotes and eukaryotes.</title>
        <authorList>
            <person name="Spang A."/>
            <person name="Saw J.H."/>
            <person name="Jorgensen S.L."/>
            <person name="Zaremba-Niedzwiedzka K."/>
            <person name="Martijn J."/>
            <person name="Lind A.E."/>
            <person name="van Eijk R."/>
            <person name="Schleper C."/>
            <person name="Guy L."/>
            <person name="Ettema T.J."/>
        </authorList>
    </citation>
    <scope>NUCLEOTIDE SEQUENCE</scope>
</reference>
<comment type="caution">
    <text evidence="1">The sequence shown here is derived from an EMBL/GenBank/DDBJ whole genome shotgun (WGS) entry which is preliminary data.</text>
</comment>
<dbReference type="EMBL" id="LAZR01001868">
    <property type="protein sequence ID" value="KKN37819.1"/>
    <property type="molecule type" value="Genomic_DNA"/>
</dbReference>
<evidence type="ECO:0000313" key="1">
    <source>
        <dbReference type="EMBL" id="KKN37819.1"/>
    </source>
</evidence>
<proteinExistence type="predicted"/>
<name>A0A0F9Q5N2_9ZZZZ</name>
<accession>A0A0F9Q5N2</accession>
<sequence length="260" mass="27369">MAVKPIIANPVFELDSRVGHGLSQGDGTTVINWPDQSGEGNNAPLGDGTPSYEVDAWSVGIPAVLCLMGEYFDLTGGADLNNTDMTLFFVIEATDITANMAVIGSASSSSFPRRVTCVVKADGTIIFNFSAVAPGNCASAPGVIVGGERYYITLRFSQATGMIIRVQGVQVAATPAQLTAQIDIGLFVLGRAKDDNLGLGNLTGVSKLYGWASSYHSAASDLEIDQMEAFLVQEFFPFVPPLDTVWGSCGADPATLWVDC</sequence>
<evidence type="ECO:0008006" key="2">
    <source>
        <dbReference type="Google" id="ProtNLM"/>
    </source>
</evidence>
<protein>
    <recommendedName>
        <fullName evidence="2">LamG-like jellyroll fold domain-containing protein</fullName>
    </recommendedName>
</protein>